<gene>
    <name evidence="2" type="ORF">U9M48_032985</name>
</gene>
<evidence type="ECO:0000313" key="2">
    <source>
        <dbReference type="EMBL" id="WVZ86152.1"/>
    </source>
</evidence>
<organism evidence="2 3">
    <name type="scientific">Paspalum notatum var. saurae</name>
    <dbReference type="NCBI Taxonomy" id="547442"/>
    <lineage>
        <taxon>Eukaryota</taxon>
        <taxon>Viridiplantae</taxon>
        <taxon>Streptophyta</taxon>
        <taxon>Embryophyta</taxon>
        <taxon>Tracheophyta</taxon>
        <taxon>Spermatophyta</taxon>
        <taxon>Magnoliopsida</taxon>
        <taxon>Liliopsida</taxon>
        <taxon>Poales</taxon>
        <taxon>Poaceae</taxon>
        <taxon>PACMAD clade</taxon>
        <taxon>Panicoideae</taxon>
        <taxon>Andropogonodae</taxon>
        <taxon>Paspaleae</taxon>
        <taxon>Paspalinae</taxon>
        <taxon>Paspalum</taxon>
    </lineage>
</organism>
<dbReference type="EMBL" id="CP144751">
    <property type="protein sequence ID" value="WVZ86152.1"/>
    <property type="molecule type" value="Genomic_DNA"/>
</dbReference>
<feature type="region of interest" description="Disordered" evidence="1">
    <location>
        <begin position="110"/>
        <end position="136"/>
    </location>
</feature>
<name>A0AAQ3U924_PASNO</name>
<evidence type="ECO:0000256" key="1">
    <source>
        <dbReference type="SAM" id="MobiDB-lite"/>
    </source>
</evidence>
<protein>
    <submittedName>
        <fullName evidence="2">Uncharacterized protein</fullName>
    </submittedName>
</protein>
<sequence>MLFSRTRKHARGNKAWRCAPGDGPQIFSSLCLVGFVILIPSLEASNDWHGIILVANTINLIQSKKTDGTGRASVQQDGDDCRAASFFSAVNPSRPTLHCCRAASGRSMAPPFAQAPMRKHRTSPLQAPTSPRSPSRSSFVFRWKVVQGQVRPI</sequence>
<proteinExistence type="predicted"/>
<accession>A0AAQ3U924</accession>
<dbReference type="Proteomes" id="UP001341281">
    <property type="component" value="Chromosome 07"/>
</dbReference>
<dbReference type="AlphaFoldDB" id="A0AAQ3U924"/>
<keyword evidence="3" id="KW-1185">Reference proteome</keyword>
<evidence type="ECO:0000313" key="3">
    <source>
        <dbReference type="Proteomes" id="UP001341281"/>
    </source>
</evidence>
<reference evidence="2 3" key="1">
    <citation type="submission" date="2024-02" db="EMBL/GenBank/DDBJ databases">
        <title>High-quality chromosome-scale genome assembly of Pensacola bahiagrass (Paspalum notatum Flugge var. saurae).</title>
        <authorList>
            <person name="Vega J.M."/>
            <person name="Podio M."/>
            <person name="Orjuela J."/>
            <person name="Siena L.A."/>
            <person name="Pessino S.C."/>
            <person name="Combes M.C."/>
            <person name="Mariac C."/>
            <person name="Albertini E."/>
            <person name="Pupilli F."/>
            <person name="Ortiz J.P.A."/>
            <person name="Leblanc O."/>
        </authorList>
    </citation>
    <scope>NUCLEOTIDE SEQUENCE [LARGE SCALE GENOMIC DNA]</scope>
    <source>
        <strain evidence="2">R1</strain>
        <tissue evidence="2">Leaf</tissue>
    </source>
</reference>